<keyword evidence="2" id="KW-1133">Transmembrane helix</keyword>
<comment type="caution">
    <text evidence="4">The sequence shown here is derived from an EMBL/GenBank/DDBJ whole genome shotgun (WGS) entry which is preliminary data.</text>
</comment>
<dbReference type="PANTHER" id="PTHR34473">
    <property type="entry name" value="UPF0699 TRANSMEMBRANE PROTEIN YDBS"/>
    <property type="match status" value="1"/>
</dbReference>
<feature type="transmembrane region" description="Helical" evidence="2">
    <location>
        <begin position="60"/>
        <end position="83"/>
    </location>
</feature>
<feature type="domain" description="YdbS-like PH" evidence="3">
    <location>
        <begin position="379"/>
        <end position="454"/>
    </location>
</feature>
<evidence type="ECO:0000259" key="3">
    <source>
        <dbReference type="Pfam" id="PF03703"/>
    </source>
</evidence>
<protein>
    <submittedName>
        <fullName evidence="4">PH domain-containing protein</fullName>
    </submittedName>
</protein>
<dbReference type="PANTHER" id="PTHR34473:SF2">
    <property type="entry name" value="UPF0699 TRANSMEMBRANE PROTEIN YDBT"/>
    <property type="match status" value="1"/>
</dbReference>
<feature type="region of interest" description="Disordered" evidence="1">
    <location>
        <begin position="461"/>
        <end position="494"/>
    </location>
</feature>
<dbReference type="RefSeq" id="WP_398280568.1">
    <property type="nucleotide sequence ID" value="NZ_JBITLV010000004.1"/>
</dbReference>
<gene>
    <name evidence="4" type="ORF">ACIB24_12695</name>
</gene>
<keyword evidence="2" id="KW-0812">Transmembrane</keyword>
<dbReference type="InterPro" id="IPR014529">
    <property type="entry name" value="UCP026631"/>
</dbReference>
<evidence type="ECO:0000313" key="4">
    <source>
        <dbReference type="EMBL" id="MFI7587923.1"/>
    </source>
</evidence>
<name>A0ABW8ANG2_9ACTN</name>
<dbReference type="PIRSF" id="PIRSF026631">
    <property type="entry name" value="UCP026631"/>
    <property type="match status" value="1"/>
</dbReference>
<evidence type="ECO:0000313" key="5">
    <source>
        <dbReference type="Proteomes" id="UP001612915"/>
    </source>
</evidence>
<evidence type="ECO:0000256" key="2">
    <source>
        <dbReference type="SAM" id="Phobius"/>
    </source>
</evidence>
<dbReference type="EMBL" id="JBITLV010000004">
    <property type="protein sequence ID" value="MFI7587923.1"/>
    <property type="molecule type" value="Genomic_DNA"/>
</dbReference>
<feature type="domain" description="YdbS-like PH" evidence="3">
    <location>
        <begin position="85"/>
        <end position="163"/>
    </location>
</feature>
<keyword evidence="2" id="KW-0472">Membrane</keyword>
<feature type="domain" description="YdbS-like PH" evidence="3">
    <location>
        <begin position="256"/>
        <end position="307"/>
    </location>
</feature>
<accession>A0ABW8ANG2</accession>
<evidence type="ECO:0000256" key="1">
    <source>
        <dbReference type="SAM" id="MobiDB-lite"/>
    </source>
</evidence>
<dbReference type="InterPro" id="IPR005182">
    <property type="entry name" value="YdbS-like_PH"/>
</dbReference>
<proteinExistence type="predicted"/>
<feature type="transmembrane region" description="Helical" evidence="2">
    <location>
        <begin position="194"/>
        <end position="221"/>
    </location>
</feature>
<dbReference type="Pfam" id="PF03703">
    <property type="entry name" value="bPH_2"/>
    <property type="match status" value="3"/>
</dbReference>
<organism evidence="4 5">
    <name type="scientific">Spongisporangium articulatum</name>
    <dbReference type="NCBI Taxonomy" id="3362603"/>
    <lineage>
        <taxon>Bacteria</taxon>
        <taxon>Bacillati</taxon>
        <taxon>Actinomycetota</taxon>
        <taxon>Actinomycetes</taxon>
        <taxon>Kineosporiales</taxon>
        <taxon>Kineosporiaceae</taxon>
        <taxon>Spongisporangium</taxon>
    </lineage>
</organism>
<keyword evidence="5" id="KW-1185">Reference proteome</keyword>
<dbReference type="Proteomes" id="UP001612915">
    <property type="component" value="Unassembled WGS sequence"/>
</dbReference>
<reference evidence="4 5" key="1">
    <citation type="submission" date="2024-10" db="EMBL/GenBank/DDBJ databases">
        <title>The Natural Products Discovery Center: Release of the First 8490 Sequenced Strains for Exploring Actinobacteria Biosynthetic Diversity.</title>
        <authorList>
            <person name="Kalkreuter E."/>
            <person name="Kautsar S.A."/>
            <person name="Yang D."/>
            <person name="Bader C.D."/>
            <person name="Teijaro C.N."/>
            <person name="Fluegel L."/>
            <person name="Davis C.M."/>
            <person name="Simpson J.R."/>
            <person name="Lauterbach L."/>
            <person name="Steele A.D."/>
            <person name="Gui C."/>
            <person name="Meng S."/>
            <person name="Li G."/>
            <person name="Viehrig K."/>
            <person name="Ye F."/>
            <person name="Su P."/>
            <person name="Kiefer A.F."/>
            <person name="Nichols A."/>
            <person name="Cepeda A.J."/>
            <person name="Yan W."/>
            <person name="Fan B."/>
            <person name="Jiang Y."/>
            <person name="Adhikari A."/>
            <person name="Zheng C.-J."/>
            <person name="Schuster L."/>
            <person name="Cowan T.M."/>
            <person name="Smanski M.J."/>
            <person name="Chevrette M.G."/>
            <person name="De Carvalho L.P.S."/>
            <person name="Shen B."/>
        </authorList>
    </citation>
    <scope>NUCLEOTIDE SEQUENCE [LARGE SCALE GENOMIC DNA]</scope>
    <source>
        <strain evidence="4 5">NPDC049639</strain>
    </source>
</reference>
<sequence>MSGETHASAARVPAPAEPGPWRRVHPLTPVIRSWRVLAVALVGFLHNGTDDLVNGRPPGLLVVAVIVGVAVGLLLLSSGILYVQWRFTRFRIGAQSVELYTGVLFRQHRSARLDRIQAVEVAQPFLARLVGLARLTVEVAGGSGSKIALQYLGESEALGLRAELLARSAGVEFEGAAAPEAPEHRVLEVPTPRLVAALLLSPATAMAAVIVATAIAAVVVVGGPGPLAALVPVLFGAVGVQWGQFNSGFGFTVGTSPDGLRLRHGLLEHRAQTVPPGRVQAVGLSQSPLWRPFGWWAIHVNVAGYAGDSRKEGAAQQVLLPVGTEREVFQLLELVLPDLGTEPDEHPADVVRAGLTGRSPDLGFVVAPRRAGWVDPLGWSRSGVRITREALLIRSGWLVRRLALVLHARTQSLALEQGPWQRRLRLAHFVVHSTPGPVRPVVEHLDAAVAARLLADQAERARHARSRSGPERWMEQLSAEGSDETALQPGESAE</sequence>